<feature type="compositionally biased region" description="Basic and acidic residues" evidence="1">
    <location>
        <begin position="43"/>
        <end position="53"/>
    </location>
</feature>
<evidence type="ECO:0000256" key="1">
    <source>
        <dbReference type="SAM" id="MobiDB-lite"/>
    </source>
</evidence>
<accession>A0A182IUA8</accession>
<proteinExistence type="predicted"/>
<dbReference type="VEuPathDB" id="VectorBase:AATE005624"/>
<name>A0A182IUA8_ANOAO</name>
<dbReference type="EnsemblMetazoa" id="AATE005624-RA">
    <property type="protein sequence ID" value="AATE005624-PA.1"/>
    <property type="gene ID" value="AATE005624"/>
</dbReference>
<sequence length="199" mass="22347">MFAVLPGGQSHTGYATHWQPAPVKQRRGVGPEGGQQQQQQAQEQRRRDDRTASRTREWRVVRIAVVFSPIVRAVEAEQVGRDGRHQVAHQDALLDALGVDVQDRDLAHDREAGVERRHRLVDVLQHLAVREHFERREGRRALVGPLDDLHASVPDVGVEEWRVLGHLALELTGEVARYAPQGDRSGVRLGTLEEAEMKG</sequence>
<evidence type="ECO:0000313" key="2">
    <source>
        <dbReference type="EnsemblMetazoa" id="AATE005624-PA.1"/>
    </source>
</evidence>
<organism evidence="2">
    <name type="scientific">Anopheles atroparvus</name>
    <name type="common">European mosquito</name>
    <dbReference type="NCBI Taxonomy" id="41427"/>
    <lineage>
        <taxon>Eukaryota</taxon>
        <taxon>Metazoa</taxon>
        <taxon>Ecdysozoa</taxon>
        <taxon>Arthropoda</taxon>
        <taxon>Hexapoda</taxon>
        <taxon>Insecta</taxon>
        <taxon>Pterygota</taxon>
        <taxon>Neoptera</taxon>
        <taxon>Endopterygota</taxon>
        <taxon>Diptera</taxon>
        <taxon>Nematocera</taxon>
        <taxon>Culicoidea</taxon>
        <taxon>Culicidae</taxon>
        <taxon>Anophelinae</taxon>
        <taxon>Anopheles</taxon>
    </lineage>
</organism>
<dbReference type="AlphaFoldDB" id="A0A182IUA8"/>
<protein>
    <submittedName>
        <fullName evidence="2">Uncharacterized protein</fullName>
    </submittedName>
</protein>
<feature type="region of interest" description="Disordered" evidence="1">
    <location>
        <begin position="1"/>
        <end position="53"/>
    </location>
</feature>
<reference evidence="2" key="1">
    <citation type="submission" date="2022-08" db="UniProtKB">
        <authorList>
            <consortium name="EnsemblMetazoa"/>
        </authorList>
    </citation>
    <scope>IDENTIFICATION</scope>
    <source>
        <strain evidence="2">EBRO</strain>
    </source>
</reference>